<evidence type="ECO:0000313" key="1">
    <source>
        <dbReference type="EMBL" id="VDM55191.1"/>
    </source>
</evidence>
<organism evidence="3">
    <name type="scientific">Angiostrongylus costaricensis</name>
    <name type="common">Nematode worm</name>
    <dbReference type="NCBI Taxonomy" id="334426"/>
    <lineage>
        <taxon>Eukaryota</taxon>
        <taxon>Metazoa</taxon>
        <taxon>Ecdysozoa</taxon>
        <taxon>Nematoda</taxon>
        <taxon>Chromadorea</taxon>
        <taxon>Rhabditida</taxon>
        <taxon>Rhabditina</taxon>
        <taxon>Rhabditomorpha</taxon>
        <taxon>Strongyloidea</taxon>
        <taxon>Metastrongylidae</taxon>
        <taxon>Angiostrongylus</taxon>
    </lineage>
</organism>
<dbReference type="Proteomes" id="UP000267027">
    <property type="component" value="Unassembled WGS sequence"/>
</dbReference>
<accession>A0A0R3PGZ3</accession>
<dbReference type="STRING" id="334426.A0A0R3PGZ3"/>
<dbReference type="InterPro" id="IPR051155">
    <property type="entry name" value="Nematode_MSP"/>
</dbReference>
<dbReference type="Gene3D" id="2.60.40.10">
    <property type="entry name" value="Immunoglobulins"/>
    <property type="match status" value="1"/>
</dbReference>
<keyword evidence="2" id="KW-1185">Reference proteome</keyword>
<gene>
    <name evidence="1" type="ORF">ACOC_LOCUS3606</name>
</gene>
<dbReference type="SUPFAM" id="SSF49354">
    <property type="entry name" value="PapD-like"/>
    <property type="match status" value="1"/>
</dbReference>
<dbReference type="PANTHER" id="PTHR22920:SF7">
    <property type="entry name" value="MSP DOMAIN-CONTAINING PROTEIN-RELATED"/>
    <property type="match status" value="1"/>
</dbReference>
<dbReference type="AlphaFoldDB" id="A0A0R3PGZ3"/>
<protein>
    <submittedName>
        <fullName evidence="3">MSP domain-containing protein</fullName>
    </submittedName>
</protein>
<reference evidence="1 2" key="2">
    <citation type="submission" date="2018-11" db="EMBL/GenBank/DDBJ databases">
        <authorList>
            <consortium name="Pathogen Informatics"/>
        </authorList>
    </citation>
    <scope>NUCLEOTIDE SEQUENCE [LARGE SCALE GENOMIC DNA]</scope>
    <source>
        <strain evidence="1 2">Costa Rica</strain>
    </source>
</reference>
<evidence type="ECO:0000313" key="3">
    <source>
        <dbReference type="WBParaSite" id="ACOC_0000360601-mRNA-1"/>
    </source>
</evidence>
<dbReference type="InterPro" id="IPR013783">
    <property type="entry name" value="Ig-like_fold"/>
</dbReference>
<name>A0A0R3PGZ3_ANGCS</name>
<dbReference type="OMA" id="FAMAFRF"/>
<sequence length="69" mass="8038">MLDVKEATLMAVSCHSFEYAREDTNNNRIVVEWCNTPEGPAKQYRREWLKGDGISAERIFLWSTTLEDD</sequence>
<dbReference type="OrthoDB" id="5850519at2759"/>
<reference evidence="3" key="1">
    <citation type="submission" date="2017-02" db="UniProtKB">
        <authorList>
            <consortium name="WormBaseParasite"/>
        </authorList>
    </citation>
    <scope>IDENTIFICATION</scope>
</reference>
<proteinExistence type="predicted"/>
<dbReference type="WBParaSite" id="ACOC_0000360601-mRNA-1">
    <property type="protein sequence ID" value="ACOC_0000360601-mRNA-1"/>
    <property type="gene ID" value="ACOC_0000360601"/>
</dbReference>
<evidence type="ECO:0000313" key="2">
    <source>
        <dbReference type="Proteomes" id="UP000267027"/>
    </source>
</evidence>
<dbReference type="PANTHER" id="PTHR22920">
    <property type="entry name" value="MAJOR SPERM PROTEIN"/>
    <property type="match status" value="1"/>
</dbReference>
<dbReference type="EMBL" id="UYYA01001180">
    <property type="protein sequence ID" value="VDM55191.1"/>
    <property type="molecule type" value="Genomic_DNA"/>
</dbReference>
<dbReference type="InterPro" id="IPR008962">
    <property type="entry name" value="PapD-like_sf"/>
</dbReference>